<sequence>MSNVQSSWIPAGVPLASAALFGFRAVLVSLLLALSLPAGATELDDDEISAVTGDLEQQKQASNLELMTVAEQAAAATRALTALQQDIAALRSDQQALDQKIAATAARRADLDQRIAAGEQAMADLSERHDAVRLSLVSRRAVLAEVLAALQRIGRDPPPALLVSPEDALSSVRSAILLGAVVPEIRAETEALASDLKELASLRQAITEERSALAKALSDNDAEEQRLSNLAAEKEALHAESERRLEREQQRAEALTERSAELESVIASLAGEIETIRQAAEAARKAEEDRQRRLAEQLERARAYAAVALPDKNRIAPAYAFSKLLGALDRPVAGDTIRYFGADDGAGHPLAGEIVATGKGATVLAPVDGWVVYAGPFRSYGQVVILDTGEKHHVVLAGMEKLKVSTGRFVLSGEPVATMGQTRFAGASALTLASERPTLYIEFRKDGQPVDPRAWWKDEMSSGKVSNDT</sequence>
<evidence type="ECO:0000256" key="5">
    <source>
        <dbReference type="ARBA" id="ARBA00022833"/>
    </source>
</evidence>
<comment type="cofactor">
    <cofactor evidence="1">
        <name>Zn(2+)</name>
        <dbReference type="ChEBI" id="CHEBI:29105"/>
    </cofactor>
</comment>
<feature type="domain" description="M23ase beta-sheet core" evidence="9">
    <location>
        <begin position="352"/>
        <end position="452"/>
    </location>
</feature>
<dbReference type="PANTHER" id="PTHR21666:SF288">
    <property type="entry name" value="CELL DIVISION PROTEIN YTFB"/>
    <property type="match status" value="1"/>
</dbReference>
<dbReference type="Gene3D" id="6.10.250.3150">
    <property type="match status" value="1"/>
</dbReference>
<dbReference type="CDD" id="cd12797">
    <property type="entry name" value="M23_peptidase"/>
    <property type="match status" value="1"/>
</dbReference>
<keyword evidence="6" id="KW-0482">Metalloprotease</keyword>
<name>A0ABT3ZAP0_9HYPH</name>
<dbReference type="InterPro" id="IPR016047">
    <property type="entry name" value="M23ase_b-sheet_dom"/>
</dbReference>
<keyword evidence="7" id="KW-0175">Coiled coil</keyword>
<evidence type="ECO:0000256" key="8">
    <source>
        <dbReference type="SAM" id="SignalP"/>
    </source>
</evidence>
<keyword evidence="2" id="KW-0645">Protease</keyword>
<evidence type="ECO:0000256" key="4">
    <source>
        <dbReference type="ARBA" id="ARBA00022801"/>
    </source>
</evidence>
<dbReference type="RefSeq" id="WP_267654383.1">
    <property type="nucleotide sequence ID" value="NZ_JAOVZR010000001.1"/>
</dbReference>
<proteinExistence type="predicted"/>
<evidence type="ECO:0000256" key="6">
    <source>
        <dbReference type="ARBA" id="ARBA00023049"/>
    </source>
</evidence>
<keyword evidence="4" id="KW-0378">Hydrolase</keyword>
<evidence type="ECO:0000259" key="9">
    <source>
        <dbReference type="Pfam" id="PF01551"/>
    </source>
</evidence>
<organism evidence="10 11">
    <name type="scientific">Hoeflea algicola</name>
    <dbReference type="NCBI Taxonomy" id="2983763"/>
    <lineage>
        <taxon>Bacteria</taxon>
        <taxon>Pseudomonadati</taxon>
        <taxon>Pseudomonadota</taxon>
        <taxon>Alphaproteobacteria</taxon>
        <taxon>Hyphomicrobiales</taxon>
        <taxon>Rhizobiaceae</taxon>
        <taxon>Hoeflea</taxon>
    </lineage>
</organism>
<evidence type="ECO:0000256" key="1">
    <source>
        <dbReference type="ARBA" id="ARBA00001947"/>
    </source>
</evidence>
<dbReference type="SUPFAM" id="SSF51261">
    <property type="entry name" value="Duplicated hybrid motif"/>
    <property type="match status" value="1"/>
</dbReference>
<dbReference type="InterPro" id="IPR011055">
    <property type="entry name" value="Dup_hybrid_motif"/>
</dbReference>
<feature type="coiled-coil region" evidence="7">
    <location>
        <begin position="73"/>
        <end position="128"/>
    </location>
</feature>
<feature type="coiled-coil region" evidence="7">
    <location>
        <begin position="213"/>
        <end position="297"/>
    </location>
</feature>
<keyword evidence="8" id="KW-0732">Signal</keyword>
<evidence type="ECO:0000256" key="2">
    <source>
        <dbReference type="ARBA" id="ARBA00022670"/>
    </source>
</evidence>
<dbReference type="EMBL" id="JAOVZR010000001">
    <property type="protein sequence ID" value="MCY0148852.1"/>
    <property type="molecule type" value="Genomic_DNA"/>
</dbReference>
<feature type="signal peptide" evidence="8">
    <location>
        <begin position="1"/>
        <end position="40"/>
    </location>
</feature>
<dbReference type="InterPro" id="IPR050570">
    <property type="entry name" value="Cell_wall_metabolism_enzyme"/>
</dbReference>
<accession>A0ABT3ZAP0</accession>
<evidence type="ECO:0000313" key="10">
    <source>
        <dbReference type="EMBL" id="MCY0148852.1"/>
    </source>
</evidence>
<dbReference type="Gene3D" id="2.70.70.10">
    <property type="entry name" value="Glucose Permease (Domain IIA)"/>
    <property type="match status" value="1"/>
</dbReference>
<comment type="caution">
    <text evidence="10">The sequence shown here is derived from an EMBL/GenBank/DDBJ whole genome shotgun (WGS) entry which is preliminary data.</text>
</comment>
<evidence type="ECO:0000313" key="11">
    <source>
        <dbReference type="Proteomes" id="UP001073227"/>
    </source>
</evidence>
<evidence type="ECO:0000256" key="3">
    <source>
        <dbReference type="ARBA" id="ARBA00022723"/>
    </source>
</evidence>
<keyword evidence="5" id="KW-0862">Zinc</keyword>
<dbReference type="Proteomes" id="UP001073227">
    <property type="component" value="Unassembled WGS sequence"/>
</dbReference>
<evidence type="ECO:0000256" key="7">
    <source>
        <dbReference type="SAM" id="Coils"/>
    </source>
</evidence>
<feature type="chain" id="PRO_5045367913" evidence="8">
    <location>
        <begin position="41"/>
        <end position="469"/>
    </location>
</feature>
<gene>
    <name evidence="10" type="ORF">OEG84_14370</name>
</gene>
<dbReference type="Pfam" id="PF01551">
    <property type="entry name" value="Peptidase_M23"/>
    <property type="match status" value="1"/>
</dbReference>
<keyword evidence="11" id="KW-1185">Reference proteome</keyword>
<protein>
    <submittedName>
        <fullName evidence="10">Peptidoglycan DD-metalloendopeptidase family protein</fullName>
    </submittedName>
</protein>
<dbReference type="PANTHER" id="PTHR21666">
    <property type="entry name" value="PEPTIDASE-RELATED"/>
    <property type="match status" value="1"/>
</dbReference>
<reference evidence="10" key="1">
    <citation type="submission" date="2022-10" db="EMBL/GenBank/DDBJ databases">
        <title>Hoeflea sp. G2-23, isolated from marine algae.</title>
        <authorList>
            <person name="Kristyanto S."/>
            <person name="Kim J.M."/>
            <person name="Jeon C.O."/>
        </authorList>
    </citation>
    <scope>NUCLEOTIDE SEQUENCE</scope>
    <source>
        <strain evidence="10">G2-23</strain>
    </source>
</reference>
<keyword evidence="3" id="KW-0479">Metal-binding</keyword>